<feature type="transmembrane region" description="Helical" evidence="2">
    <location>
        <begin position="110"/>
        <end position="132"/>
    </location>
</feature>
<evidence type="ECO:0000256" key="1">
    <source>
        <dbReference type="SAM" id="MobiDB-lite"/>
    </source>
</evidence>
<accession>A0A9W6UJC1</accession>
<feature type="region of interest" description="Disordered" evidence="1">
    <location>
        <begin position="1"/>
        <end position="43"/>
    </location>
</feature>
<feature type="compositionally biased region" description="Basic and acidic residues" evidence="1">
    <location>
        <begin position="1"/>
        <end position="11"/>
    </location>
</feature>
<evidence type="ECO:0000313" key="3">
    <source>
        <dbReference type="EMBL" id="GLU47900.1"/>
    </source>
</evidence>
<keyword evidence="2" id="KW-0472">Membrane</keyword>
<comment type="caution">
    <text evidence="3">The sequence shown here is derived from an EMBL/GenBank/DDBJ whole genome shotgun (WGS) entry which is preliminary data.</text>
</comment>
<protein>
    <submittedName>
        <fullName evidence="3">Uncharacterized protein</fullName>
    </submittedName>
</protein>
<organism evidence="3 4">
    <name type="scientific">Nocardiopsis ansamitocini</name>
    <dbReference type="NCBI Taxonomy" id="1670832"/>
    <lineage>
        <taxon>Bacteria</taxon>
        <taxon>Bacillati</taxon>
        <taxon>Actinomycetota</taxon>
        <taxon>Actinomycetes</taxon>
        <taxon>Streptosporangiales</taxon>
        <taxon>Nocardiopsidaceae</taxon>
        <taxon>Nocardiopsis</taxon>
    </lineage>
</organism>
<sequence length="179" mass="19582">MTHYPDPHHGAGDPNVWNTGGHPNPQVPPPMDANPNAHLSPYSAQTGGYQAPPGYSPQMQPAYPEQPLAVLGDITVTQSTVMTPAGVFPIKGSMWTLNDMTFVRRDMPGWAIAVALVGFFFVCVFSLFFLMVKETTVSGSIQVSVRQGDNFHTTQIPVHSVGQARQIHDQFQYARTLAF</sequence>
<evidence type="ECO:0000256" key="2">
    <source>
        <dbReference type="SAM" id="Phobius"/>
    </source>
</evidence>
<dbReference type="RefSeq" id="WP_285759204.1">
    <property type="nucleotide sequence ID" value="NZ_BSQG01000003.1"/>
</dbReference>
<name>A0A9W6UJC1_9ACTN</name>
<dbReference type="EMBL" id="BSQG01000003">
    <property type="protein sequence ID" value="GLU47900.1"/>
    <property type="molecule type" value="Genomic_DNA"/>
</dbReference>
<keyword evidence="4" id="KW-1185">Reference proteome</keyword>
<gene>
    <name evidence="3" type="ORF">Nans01_22510</name>
</gene>
<dbReference type="Proteomes" id="UP001165092">
    <property type="component" value="Unassembled WGS sequence"/>
</dbReference>
<reference evidence="3" key="1">
    <citation type="submission" date="2023-02" db="EMBL/GenBank/DDBJ databases">
        <title>Nocardiopsis ansamitocini NBRC 112285.</title>
        <authorList>
            <person name="Ichikawa N."/>
            <person name="Sato H."/>
            <person name="Tonouchi N."/>
        </authorList>
    </citation>
    <scope>NUCLEOTIDE SEQUENCE</scope>
    <source>
        <strain evidence="3">NBRC 112285</strain>
    </source>
</reference>
<keyword evidence="2" id="KW-1133">Transmembrane helix</keyword>
<evidence type="ECO:0000313" key="4">
    <source>
        <dbReference type="Proteomes" id="UP001165092"/>
    </source>
</evidence>
<keyword evidence="2" id="KW-0812">Transmembrane</keyword>
<dbReference type="AlphaFoldDB" id="A0A9W6UJC1"/>
<proteinExistence type="predicted"/>